<feature type="chain" id="PRO_5024330447" evidence="1">
    <location>
        <begin position="23"/>
        <end position="182"/>
    </location>
</feature>
<evidence type="ECO:0000313" key="3">
    <source>
        <dbReference type="Proteomes" id="UP000324767"/>
    </source>
</evidence>
<dbReference type="OrthoDB" id="5294920at2759"/>
<reference evidence="2 3" key="1">
    <citation type="submission" date="2019-09" db="EMBL/GenBank/DDBJ databases">
        <title>The hologenome of the rock-dwelling lichen Lasallia pustulata.</title>
        <authorList>
            <person name="Greshake Tzovaras B."/>
            <person name="Segers F."/>
            <person name="Bicker A."/>
            <person name="Dal Grande F."/>
            <person name="Otte J."/>
            <person name="Hankeln T."/>
            <person name="Schmitt I."/>
            <person name="Ebersberger I."/>
        </authorList>
    </citation>
    <scope>NUCLEOTIDE SEQUENCE [LARGE SCALE GENOMIC DNA]</scope>
    <source>
        <strain evidence="2">A1-1</strain>
    </source>
</reference>
<comment type="caution">
    <text evidence="2">The sequence shown here is derived from an EMBL/GenBank/DDBJ whole genome shotgun (WGS) entry which is preliminary data.</text>
</comment>
<sequence length="182" mass="19650">MQIVFTLSALLTLLPLASLSLAVLPPTDNSPPSLSRRQIIQYCYNGPTTIPGAPFTTHPEVIPELPTSDPLTWCTPNTRTYITLLYTRPLPNAHAWSTIQHVIDAAFAISRAAISAGGDRVIQTGQWVHADLGVQVAFMNTNNHQMTYGVLSAALVGVEGWMQMTQAAGGGRGRYGLMFLMG</sequence>
<proteinExistence type="predicted"/>
<feature type="signal peptide" evidence="1">
    <location>
        <begin position="1"/>
        <end position="22"/>
    </location>
</feature>
<keyword evidence="1" id="KW-0732">Signal</keyword>
<dbReference type="Proteomes" id="UP000324767">
    <property type="component" value="Unassembled WGS sequence"/>
</dbReference>
<evidence type="ECO:0000256" key="1">
    <source>
        <dbReference type="SAM" id="SignalP"/>
    </source>
</evidence>
<name>A0A5M8PZC0_9LECA</name>
<dbReference type="AlphaFoldDB" id="A0A5M8PZC0"/>
<evidence type="ECO:0000313" key="2">
    <source>
        <dbReference type="EMBL" id="KAA6415093.1"/>
    </source>
</evidence>
<protein>
    <submittedName>
        <fullName evidence="2">Uncharacterized protein</fullName>
    </submittedName>
</protein>
<accession>A0A5M8PZC0</accession>
<organism evidence="2 3">
    <name type="scientific">Lasallia pustulata</name>
    <dbReference type="NCBI Taxonomy" id="136370"/>
    <lineage>
        <taxon>Eukaryota</taxon>
        <taxon>Fungi</taxon>
        <taxon>Dikarya</taxon>
        <taxon>Ascomycota</taxon>
        <taxon>Pezizomycotina</taxon>
        <taxon>Lecanoromycetes</taxon>
        <taxon>OSLEUM clade</taxon>
        <taxon>Umbilicariomycetidae</taxon>
        <taxon>Umbilicariales</taxon>
        <taxon>Umbilicariaceae</taxon>
        <taxon>Lasallia</taxon>
    </lineage>
</organism>
<dbReference type="EMBL" id="VXIT01000002">
    <property type="protein sequence ID" value="KAA6415093.1"/>
    <property type="molecule type" value="Genomic_DNA"/>
</dbReference>
<gene>
    <name evidence="2" type="ORF">FRX48_01845</name>
</gene>